<dbReference type="EMBL" id="BAOP01000014">
    <property type="protein sequence ID" value="GAC80066.1"/>
    <property type="molecule type" value="Genomic_DNA"/>
</dbReference>
<feature type="binding site" evidence="3 4">
    <location>
        <position position="131"/>
    </location>
    <ligand>
        <name>Zn(2+)</name>
        <dbReference type="ChEBI" id="CHEBI:29105"/>
    </ligand>
</feature>
<dbReference type="GO" id="GO:0005737">
    <property type="term" value="C:cytoplasm"/>
    <property type="evidence" value="ECO:0007669"/>
    <property type="project" value="UniProtKB-SubCell"/>
</dbReference>
<evidence type="ECO:0000256" key="1">
    <source>
        <dbReference type="ARBA" id="ARBA00022679"/>
    </source>
</evidence>
<dbReference type="GO" id="GO:0017136">
    <property type="term" value="F:histone deacetylase activity, NAD-dependent"/>
    <property type="evidence" value="ECO:0007669"/>
    <property type="project" value="TreeGrafter"/>
</dbReference>
<dbReference type="PANTHER" id="PTHR11085:SF10">
    <property type="entry name" value="NAD-DEPENDENT PROTEIN DEACYLASE SIRTUIN-5, MITOCHONDRIAL-RELATED"/>
    <property type="match status" value="1"/>
</dbReference>
<dbReference type="SUPFAM" id="SSF52467">
    <property type="entry name" value="DHS-like NAD/FAD-binding domain"/>
    <property type="match status" value="1"/>
</dbReference>
<dbReference type="GO" id="GO:0008270">
    <property type="term" value="F:zinc ion binding"/>
    <property type="evidence" value="ECO:0007669"/>
    <property type="project" value="UniProtKB-UniRule"/>
</dbReference>
<comment type="caution">
    <text evidence="3">Lacks conserved residue(s) required for the propagation of feature annotation.</text>
</comment>
<feature type="binding site" evidence="3 4">
    <location>
        <position position="151"/>
    </location>
    <ligand>
        <name>Zn(2+)</name>
        <dbReference type="ChEBI" id="CHEBI:29105"/>
    </ligand>
</feature>
<keyword evidence="3 4" id="KW-0479">Metal-binding</keyword>
<dbReference type="STRING" id="410332.SAMN04488550_1692"/>
<evidence type="ECO:0000256" key="4">
    <source>
        <dbReference type="PROSITE-ProRule" id="PRU00236"/>
    </source>
</evidence>
<feature type="binding site" evidence="3 4">
    <location>
        <position position="134"/>
    </location>
    <ligand>
        <name>Zn(2+)</name>
        <dbReference type="ChEBI" id="CHEBI:29105"/>
    </ligand>
</feature>
<accession>M3TF40</accession>
<feature type="binding site" evidence="3">
    <location>
        <begin position="105"/>
        <end position="108"/>
    </location>
    <ligand>
        <name>NAD(+)</name>
        <dbReference type="ChEBI" id="CHEBI:57540"/>
    </ligand>
</feature>
<dbReference type="InterPro" id="IPR003000">
    <property type="entry name" value="Sirtuin"/>
</dbReference>
<evidence type="ECO:0000313" key="6">
    <source>
        <dbReference type="EMBL" id="GAC80066.1"/>
    </source>
</evidence>
<comment type="catalytic activity">
    <reaction evidence="3">
        <text>N(6)-acetyl-L-lysyl-[protein] + NAD(+) + H2O = 2''-O-acetyl-ADP-D-ribose + nicotinamide + L-lysyl-[protein]</text>
        <dbReference type="Rhea" id="RHEA:43636"/>
        <dbReference type="Rhea" id="RHEA-COMP:9752"/>
        <dbReference type="Rhea" id="RHEA-COMP:10731"/>
        <dbReference type="ChEBI" id="CHEBI:15377"/>
        <dbReference type="ChEBI" id="CHEBI:17154"/>
        <dbReference type="ChEBI" id="CHEBI:29969"/>
        <dbReference type="ChEBI" id="CHEBI:57540"/>
        <dbReference type="ChEBI" id="CHEBI:61930"/>
        <dbReference type="ChEBI" id="CHEBI:83767"/>
        <dbReference type="EC" id="2.3.1.286"/>
    </reaction>
</comment>
<evidence type="ECO:0000256" key="2">
    <source>
        <dbReference type="ARBA" id="ARBA00023027"/>
    </source>
</evidence>
<organism evidence="6 7">
    <name type="scientific">Gordonia malaquae NBRC 108250</name>
    <dbReference type="NCBI Taxonomy" id="1223542"/>
    <lineage>
        <taxon>Bacteria</taxon>
        <taxon>Bacillati</taxon>
        <taxon>Actinomycetota</taxon>
        <taxon>Actinomycetes</taxon>
        <taxon>Mycobacteriales</taxon>
        <taxon>Gordoniaceae</taxon>
        <taxon>Gordonia</taxon>
    </lineage>
</organism>
<dbReference type="InterPro" id="IPR027546">
    <property type="entry name" value="Sirtuin_class_III"/>
</dbReference>
<comment type="caution">
    <text evidence="6">The sequence shown here is derived from an EMBL/GenBank/DDBJ whole genome shotgun (WGS) entry which is preliminary data.</text>
</comment>
<proteinExistence type="inferred from homology"/>
<comment type="subcellular location">
    <subcellularLocation>
        <location evidence="3">Cytoplasm</location>
    </subcellularLocation>
</comment>
<dbReference type="Gene3D" id="3.40.50.1220">
    <property type="entry name" value="TPP-binding domain"/>
    <property type="match status" value="1"/>
</dbReference>
<dbReference type="InterPro" id="IPR026591">
    <property type="entry name" value="Sirtuin_cat_small_dom_sf"/>
</dbReference>
<comment type="cofactor">
    <cofactor evidence="3">
        <name>Zn(2+)</name>
        <dbReference type="ChEBI" id="CHEBI:29105"/>
    </cofactor>
    <text evidence="3">Binds 1 zinc ion per subunit.</text>
</comment>
<comment type="domain">
    <text evidence="3">2 residues (Tyr-67 and Arg-70) present in a large hydrophobic pocket are probably involved in substrate specificity. They are important for desuccinylation activity, but dispensable for deacetylation activity.</text>
</comment>
<protein>
    <recommendedName>
        <fullName evidence="3">NAD-dependent protein deacylase</fullName>
        <ecNumber evidence="3">2.3.1.286</ecNumber>
    </recommendedName>
    <alternativeName>
        <fullName evidence="3">Regulatory protein SIR2 homolog</fullName>
    </alternativeName>
</protein>
<dbReference type="Gene3D" id="3.30.1600.10">
    <property type="entry name" value="SIR2/SIRT2 'Small Domain"/>
    <property type="match status" value="1"/>
</dbReference>
<keyword evidence="1" id="KW-0808">Transferase</keyword>
<feature type="binding site" evidence="3">
    <location>
        <begin position="191"/>
        <end position="193"/>
    </location>
    <ligand>
        <name>NAD(+)</name>
        <dbReference type="ChEBI" id="CHEBI:57540"/>
    </ligand>
</feature>
<dbReference type="RefSeq" id="WP_008378834.1">
    <property type="nucleotide sequence ID" value="NZ_BAOP01000014.1"/>
</dbReference>
<dbReference type="EC" id="2.3.1.286" evidence="3"/>
<dbReference type="AlphaFoldDB" id="M3TF40"/>
<evidence type="ECO:0000256" key="3">
    <source>
        <dbReference type="HAMAP-Rule" id="MF_01121"/>
    </source>
</evidence>
<feature type="active site" description="Proton acceptor" evidence="3 4">
    <location>
        <position position="123"/>
    </location>
</feature>
<feature type="domain" description="Deacetylase sirtuin-type" evidence="5">
    <location>
        <begin position="1"/>
        <end position="244"/>
    </location>
</feature>
<dbReference type="PROSITE" id="PS50305">
    <property type="entry name" value="SIRTUIN"/>
    <property type="match status" value="1"/>
</dbReference>
<keyword evidence="3" id="KW-0963">Cytoplasm</keyword>
<dbReference type="NCBIfam" id="NF001753">
    <property type="entry name" value="PRK00481.1-3"/>
    <property type="match status" value="1"/>
</dbReference>
<name>M3TF40_GORML</name>
<dbReference type="InterPro" id="IPR029035">
    <property type="entry name" value="DHS-like_NAD/FAD-binding_dom"/>
</dbReference>
<sequence>MTDTERAAELIAHAERTVVFTGAGMSAESGIPTFRDALVGMWENHDPMTLASPEGWTADRDLVWDWYAQRANDVRRVDPNDGHIALAQLAVAARIDGRAVRVITQNVDDLHERAGSTVASHLHGSLFAPRCESCRRPESADTALITPRPMCPLCCDSLRPGVVWFGELLPRDAWAAASDAVAACDLMIVIGTSGVVQPAASLPERAHVEGVPIIEVNPEPSELTRLATIRLAGSAAETLPRVIG</sequence>
<dbReference type="InterPro" id="IPR026590">
    <property type="entry name" value="Ssirtuin_cat_dom"/>
</dbReference>
<dbReference type="HAMAP" id="MF_01121">
    <property type="entry name" value="Sirtuin_ClassIII"/>
    <property type="match status" value="1"/>
</dbReference>
<feature type="binding site" evidence="3">
    <location>
        <position position="235"/>
    </location>
    <ligand>
        <name>NAD(+)</name>
        <dbReference type="ChEBI" id="CHEBI:57540"/>
    </ligand>
</feature>
<comment type="catalytic activity">
    <reaction evidence="3">
        <text>N(6)-succinyl-L-lysyl-[protein] + NAD(+) + H2O = 2''-O-succinyl-ADP-D-ribose + nicotinamide + L-lysyl-[protein]</text>
        <dbReference type="Rhea" id="RHEA:47668"/>
        <dbReference type="Rhea" id="RHEA-COMP:9752"/>
        <dbReference type="Rhea" id="RHEA-COMP:11877"/>
        <dbReference type="ChEBI" id="CHEBI:15377"/>
        <dbReference type="ChEBI" id="CHEBI:17154"/>
        <dbReference type="ChEBI" id="CHEBI:29969"/>
        <dbReference type="ChEBI" id="CHEBI:57540"/>
        <dbReference type="ChEBI" id="CHEBI:87830"/>
        <dbReference type="ChEBI" id="CHEBI:87832"/>
    </reaction>
</comment>
<feature type="binding site" evidence="3">
    <location>
        <position position="67"/>
    </location>
    <ligand>
        <name>substrate</name>
    </ligand>
</feature>
<dbReference type="GO" id="GO:0036054">
    <property type="term" value="F:protein-malonyllysine demalonylase activity"/>
    <property type="evidence" value="ECO:0007669"/>
    <property type="project" value="InterPro"/>
</dbReference>
<dbReference type="PANTHER" id="PTHR11085">
    <property type="entry name" value="NAD-DEPENDENT PROTEIN DEACYLASE SIRTUIN-5, MITOCHONDRIAL-RELATED"/>
    <property type="match status" value="1"/>
</dbReference>
<dbReference type="Proteomes" id="UP000035009">
    <property type="component" value="Unassembled WGS sequence"/>
</dbReference>
<keyword evidence="3 4" id="KW-0862">Zinc</keyword>
<comment type="function">
    <text evidence="3">NAD-dependent lysine deacetylase and desuccinylase that specifically removes acetyl and succinyl groups on target proteins. Modulates the activities of several proteins which are inactive in their acylated form.</text>
</comment>
<dbReference type="InterPro" id="IPR050134">
    <property type="entry name" value="NAD-dep_sirtuin_deacylases"/>
</dbReference>
<keyword evidence="2 3" id="KW-0520">NAD</keyword>
<feature type="binding site" evidence="3">
    <location>
        <position position="70"/>
    </location>
    <ligand>
        <name>substrate</name>
    </ligand>
</feature>
<feature type="binding site" evidence="4">
    <location>
        <position position="155"/>
    </location>
    <ligand>
        <name>Zn(2+)</name>
        <dbReference type="ChEBI" id="CHEBI:29105"/>
    </ligand>
</feature>
<dbReference type="eggNOG" id="COG0846">
    <property type="taxonomic scope" value="Bacteria"/>
</dbReference>
<dbReference type="Pfam" id="PF02146">
    <property type="entry name" value="SIR2"/>
    <property type="match status" value="1"/>
</dbReference>
<gene>
    <name evidence="3 6" type="primary">cobB</name>
    <name evidence="6" type="ORF">GM1_014_00590</name>
</gene>
<feature type="binding site" evidence="3">
    <location>
        <begin position="217"/>
        <end position="219"/>
    </location>
    <ligand>
        <name>NAD(+)</name>
        <dbReference type="ChEBI" id="CHEBI:57540"/>
    </ligand>
</feature>
<reference evidence="6 7" key="1">
    <citation type="submission" date="2013-02" db="EMBL/GenBank/DDBJ databases">
        <title>Whole genome shotgun sequence of Gordonia malaquae NBRC 108250.</title>
        <authorList>
            <person name="Yoshida I."/>
            <person name="Hosoyama A."/>
            <person name="Tsuchikane K."/>
            <person name="Ando Y."/>
            <person name="Baba S."/>
            <person name="Ohji S."/>
            <person name="Hamada M."/>
            <person name="Tamura T."/>
            <person name="Yamazoe A."/>
            <person name="Yamazaki S."/>
            <person name="Fujita N."/>
        </authorList>
    </citation>
    <scope>NUCLEOTIDE SEQUENCE [LARGE SCALE GENOMIC DNA]</scope>
    <source>
        <strain evidence="6 7">NBRC 108250</strain>
    </source>
</reference>
<feature type="binding site" evidence="3">
    <location>
        <position position="154"/>
    </location>
    <ligand>
        <name>Zn(2+)</name>
        <dbReference type="ChEBI" id="CHEBI:29105"/>
    </ligand>
</feature>
<evidence type="ECO:0000259" key="5">
    <source>
        <dbReference type="PROSITE" id="PS50305"/>
    </source>
</evidence>
<keyword evidence="7" id="KW-1185">Reference proteome</keyword>
<dbReference type="GO" id="GO:0070403">
    <property type="term" value="F:NAD+ binding"/>
    <property type="evidence" value="ECO:0007669"/>
    <property type="project" value="UniProtKB-UniRule"/>
</dbReference>
<dbReference type="GO" id="GO:0036055">
    <property type="term" value="F:protein-succinyllysine desuccinylase activity"/>
    <property type="evidence" value="ECO:0007669"/>
    <property type="project" value="UniProtKB-UniRule"/>
</dbReference>
<comment type="similarity">
    <text evidence="3">Belongs to the sirtuin family. Class III subfamily.</text>
</comment>
<evidence type="ECO:0000313" key="7">
    <source>
        <dbReference type="Proteomes" id="UP000035009"/>
    </source>
</evidence>